<keyword evidence="1" id="KW-0812">Transmembrane</keyword>
<proteinExistence type="predicted"/>
<keyword evidence="1" id="KW-0472">Membrane</keyword>
<keyword evidence="3" id="KW-1185">Reference proteome</keyword>
<protein>
    <submittedName>
        <fullName evidence="2">FtsH-binding integral membrane protein</fullName>
    </submittedName>
</protein>
<dbReference type="EMBL" id="JAGIOJ010000001">
    <property type="protein sequence ID" value="MBP2398625.1"/>
    <property type="molecule type" value="Genomic_DNA"/>
</dbReference>
<reference evidence="2 3" key="1">
    <citation type="submission" date="2021-03" db="EMBL/GenBank/DDBJ databases">
        <title>Sequencing the genomes of 1000 actinobacteria strains.</title>
        <authorList>
            <person name="Klenk H.-P."/>
        </authorList>
    </citation>
    <scope>NUCLEOTIDE SEQUENCE [LARGE SCALE GENOMIC DNA]</scope>
    <source>
        <strain evidence="2 3">DSM 20168</strain>
    </source>
</reference>
<comment type="caution">
    <text evidence="2">The sequence shown here is derived from an EMBL/GenBank/DDBJ whole genome shotgun (WGS) entry which is preliminary data.</text>
</comment>
<sequence>MFGLIASPLAVLALLAVLFSRRPRLNGLMYLLGWSAAVIAVTVVSYLVFNGLAPNSEAHSWRWVAITRLVLGTVMFIGAWYTYSRSPRKLTHMFAAATPQDVLDSIPQLPPWYQQIDKFNPARSVQLGAGIFLFNPINVSCAIAAPLEIELAHVPAGPSAIVLAWFLVLCIVPMALPVFWHFKDRNRAEPGLLKLRAWIVVHNGTLGAVFLAMTAFGQYRNAIELLA</sequence>
<dbReference type="InterPro" id="IPR021315">
    <property type="entry name" value="Gap/Sap"/>
</dbReference>
<dbReference type="Proteomes" id="UP001195422">
    <property type="component" value="Unassembled WGS sequence"/>
</dbReference>
<dbReference type="InterPro" id="IPR036259">
    <property type="entry name" value="MFS_trans_sf"/>
</dbReference>
<feature type="transmembrane region" description="Helical" evidence="1">
    <location>
        <begin position="160"/>
        <end position="183"/>
    </location>
</feature>
<evidence type="ECO:0000256" key="1">
    <source>
        <dbReference type="SAM" id="Phobius"/>
    </source>
</evidence>
<feature type="transmembrane region" description="Helical" evidence="1">
    <location>
        <begin position="195"/>
        <end position="216"/>
    </location>
</feature>
<dbReference type="RefSeq" id="WP_209550379.1">
    <property type="nucleotide sequence ID" value="NZ_JAGIOJ010000001.1"/>
</dbReference>
<feature type="transmembrane region" description="Helical" evidence="1">
    <location>
        <begin position="61"/>
        <end position="83"/>
    </location>
</feature>
<feature type="transmembrane region" description="Helical" evidence="1">
    <location>
        <begin position="30"/>
        <end position="49"/>
    </location>
</feature>
<evidence type="ECO:0000313" key="3">
    <source>
        <dbReference type="Proteomes" id="UP001195422"/>
    </source>
</evidence>
<evidence type="ECO:0000313" key="2">
    <source>
        <dbReference type="EMBL" id="MBP2398625.1"/>
    </source>
</evidence>
<dbReference type="Pfam" id="PF11139">
    <property type="entry name" value="SfLAP"/>
    <property type="match status" value="1"/>
</dbReference>
<keyword evidence="1" id="KW-1133">Transmembrane helix</keyword>
<gene>
    <name evidence="2" type="ORF">JOF39_001706</name>
</gene>
<organism evidence="2 3">
    <name type="scientific">Glutamicibacter protophormiae</name>
    <name type="common">Brevibacterium protophormiae</name>
    <dbReference type="NCBI Taxonomy" id="37930"/>
    <lineage>
        <taxon>Bacteria</taxon>
        <taxon>Bacillati</taxon>
        <taxon>Actinomycetota</taxon>
        <taxon>Actinomycetes</taxon>
        <taxon>Micrococcales</taxon>
        <taxon>Micrococcaceae</taxon>
        <taxon>Glutamicibacter</taxon>
    </lineage>
</organism>
<accession>A0ABS4XQG8</accession>
<name>A0ABS4XQG8_GLUPR</name>
<dbReference type="SUPFAM" id="SSF103473">
    <property type="entry name" value="MFS general substrate transporter"/>
    <property type="match status" value="1"/>
</dbReference>